<reference evidence="3" key="1">
    <citation type="submission" date="2023-03" db="EMBL/GenBank/DDBJ databases">
        <title>Chromosome-level genomes of two armyworms, Mythimna separata and Mythimna loreyi, provide insights into the biosynthesis and reception of sex pheromones.</title>
        <authorList>
            <person name="Zhao H."/>
        </authorList>
    </citation>
    <scope>NUCLEOTIDE SEQUENCE</scope>
    <source>
        <strain evidence="3">BeijingLab</strain>
        <tissue evidence="3">Pupa</tissue>
    </source>
</reference>
<organism evidence="3 4">
    <name type="scientific">Mythimna separata</name>
    <name type="common">Oriental armyworm</name>
    <name type="synonym">Pseudaletia separata</name>
    <dbReference type="NCBI Taxonomy" id="271217"/>
    <lineage>
        <taxon>Eukaryota</taxon>
        <taxon>Metazoa</taxon>
        <taxon>Ecdysozoa</taxon>
        <taxon>Arthropoda</taxon>
        <taxon>Hexapoda</taxon>
        <taxon>Insecta</taxon>
        <taxon>Pterygota</taxon>
        <taxon>Neoptera</taxon>
        <taxon>Endopterygota</taxon>
        <taxon>Lepidoptera</taxon>
        <taxon>Glossata</taxon>
        <taxon>Ditrysia</taxon>
        <taxon>Noctuoidea</taxon>
        <taxon>Noctuidae</taxon>
        <taxon>Noctuinae</taxon>
        <taxon>Hadenini</taxon>
        <taxon>Mythimna</taxon>
    </lineage>
</organism>
<evidence type="ECO:0000313" key="3">
    <source>
        <dbReference type="EMBL" id="KAJ8714554.1"/>
    </source>
</evidence>
<dbReference type="PANTHER" id="PTHR35826">
    <property type="entry name" value="PROTEIN ATP6V1FNB-LIKE"/>
    <property type="match status" value="1"/>
</dbReference>
<comment type="caution">
    <text evidence="3">The sequence shown here is derived from an EMBL/GenBank/DDBJ whole genome shotgun (WGS) entry which is preliminary data.</text>
</comment>
<evidence type="ECO:0000313" key="4">
    <source>
        <dbReference type="Proteomes" id="UP001231518"/>
    </source>
</evidence>
<name>A0AAD7YGI4_MYTSE</name>
<dbReference type="Pfam" id="PF22589">
    <property type="entry name" value="SPMIP1"/>
    <property type="match status" value="1"/>
</dbReference>
<accession>A0AAD7YGI4</accession>
<feature type="region of interest" description="Disordered" evidence="1">
    <location>
        <begin position="103"/>
        <end position="128"/>
    </location>
</feature>
<feature type="domain" description="Sperm microtubule inner protein 1 C-terminal" evidence="2">
    <location>
        <begin position="108"/>
        <end position="199"/>
    </location>
</feature>
<dbReference type="InterPro" id="IPR054323">
    <property type="entry name" value="SPMIP1_C"/>
</dbReference>
<sequence length="225" mass="26304">MPLMDTSDPYVIRFLIENYEKNTKLRMRWNNLHKEKLNEAATLQREEKRYSELDVLKASLETLMPAVSRDHKNGARNRRLKPISDSSIVQGVAHMQKGHSIVDVGLGDPKGDPKLERPDTDLSSDPIMRPIDPKEKEILYKGRPFFGRKVYLKKRHTRPPEDRYYFAESRGWDYGWRLKDSYFRSHGSQYGCVNQLARERSRSGPAPDPKYYRNPAYKGTRCSLE</sequence>
<evidence type="ECO:0000259" key="2">
    <source>
        <dbReference type="Pfam" id="PF22589"/>
    </source>
</evidence>
<evidence type="ECO:0000256" key="1">
    <source>
        <dbReference type="SAM" id="MobiDB-lite"/>
    </source>
</evidence>
<keyword evidence="4" id="KW-1185">Reference proteome</keyword>
<gene>
    <name evidence="3" type="ORF">PYW07_002779</name>
</gene>
<dbReference type="PANTHER" id="PTHR35826:SF1">
    <property type="entry name" value="PROTEIN ATP6V1FNB-LIKE"/>
    <property type="match status" value="1"/>
</dbReference>
<feature type="compositionally biased region" description="Basic and acidic residues" evidence="1">
    <location>
        <begin position="109"/>
        <end position="120"/>
    </location>
</feature>
<proteinExistence type="predicted"/>
<dbReference type="Proteomes" id="UP001231518">
    <property type="component" value="Chromosome 13"/>
</dbReference>
<protein>
    <recommendedName>
        <fullName evidence="2">Sperm microtubule inner protein 1 C-terminal domain-containing protein</fullName>
    </recommendedName>
</protein>
<feature type="region of interest" description="Disordered" evidence="1">
    <location>
        <begin position="198"/>
        <end position="225"/>
    </location>
</feature>
<dbReference type="AlphaFoldDB" id="A0AAD7YGI4"/>
<dbReference type="EMBL" id="JARGEI010000019">
    <property type="protein sequence ID" value="KAJ8714554.1"/>
    <property type="molecule type" value="Genomic_DNA"/>
</dbReference>